<feature type="region of interest" description="Disordered" evidence="1">
    <location>
        <begin position="1"/>
        <end position="31"/>
    </location>
</feature>
<organism evidence="2 3">
    <name type="scientific">Trifolium medium</name>
    <dbReference type="NCBI Taxonomy" id="97028"/>
    <lineage>
        <taxon>Eukaryota</taxon>
        <taxon>Viridiplantae</taxon>
        <taxon>Streptophyta</taxon>
        <taxon>Embryophyta</taxon>
        <taxon>Tracheophyta</taxon>
        <taxon>Spermatophyta</taxon>
        <taxon>Magnoliopsida</taxon>
        <taxon>eudicotyledons</taxon>
        <taxon>Gunneridae</taxon>
        <taxon>Pentapetalae</taxon>
        <taxon>rosids</taxon>
        <taxon>fabids</taxon>
        <taxon>Fabales</taxon>
        <taxon>Fabaceae</taxon>
        <taxon>Papilionoideae</taxon>
        <taxon>50 kb inversion clade</taxon>
        <taxon>NPAAA clade</taxon>
        <taxon>Hologalegina</taxon>
        <taxon>IRL clade</taxon>
        <taxon>Trifolieae</taxon>
        <taxon>Trifolium</taxon>
    </lineage>
</organism>
<reference evidence="2 3" key="1">
    <citation type="journal article" date="2018" name="Front. Plant Sci.">
        <title>Red Clover (Trifolium pratense) and Zigzag Clover (T. medium) - A Picture of Genomic Similarities and Differences.</title>
        <authorList>
            <person name="Dluhosova J."/>
            <person name="Istvanek J."/>
            <person name="Nedelnik J."/>
            <person name="Repkova J."/>
        </authorList>
    </citation>
    <scope>NUCLEOTIDE SEQUENCE [LARGE SCALE GENOMIC DNA]</scope>
    <source>
        <strain evidence="3">cv. 10/8</strain>
        <tissue evidence="2">Leaf</tissue>
    </source>
</reference>
<protein>
    <submittedName>
        <fullName evidence="2">Uncharacterized protein</fullName>
    </submittedName>
</protein>
<feature type="non-terminal residue" evidence="2">
    <location>
        <position position="1"/>
    </location>
</feature>
<name>A0A392T8S9_9FABA</name>
<dbReference type="AlphaFoldDB" id="A0A392T8S9"/>
<evidence type="ECO:0000256" key="1">
    <source>
        <dbReference type="SAM" id="MobiDB-lite"/>
    </source>
</evidence>
<evidence type="ECO:0000313" key="2">
    <source>
        <dbReference type="EMBL" id="MCI57438.1"/>
    </source>
</evidence>
<sequence length="31" mass="3427">GSEKEVTQKLPRTGESKKKDFKSSESDQASN</sequence>
<accession>A0A392T8S9</accession>
<dbReference type="EMBL" id="LXQA010528888">
    <property type="protein sequence ID" value="MCI57438.1"/>
    <property type="molecule type" value="Genomic_DNA"/>
</dbReference>
<feature type="compositionally biased region" description="Basic and acidic residues" evidence="1">
    <location>
        <begin position="1"/>
        <end position="25"/>
    </location>
</feature>
<comment type="caution">
    <text evidence="2">The sequence shown here is derived from an EMBL/GenBank/DDBJ whole genome shotgun (WGS) entry which is preliminary data.</text>
</comment>
<evidence type="ECO:0000313" key="3">
    <source>
        <dbReference type="Proteomes" id="UP000265520"/>
    </source>
</evidence>
<keyword evidence="3" id="KW-1185">Reference proteome</keyword>
<proteinExistence type="predicted"/>
<dbReference type="Proteomes" id="UP000265520">
    <property type="component" value="Unassembled WGS sequence"/>
</dbReference>